<dbReference type="AlphaFoldDB" id="A0A1N6D9M2"/>
<comment type="similarity">
    <text evidence="1 3">Belongs to the pirin family.</text>
</comment>
<dbReference type="InterPro" id="IPR008778">
    <property type="entry name" value="Pirin_C_dom"/>
</dbReference>
<evidence type="ECO:0000259" key="4">
    <source>
        <dbReference type="Pfam" id="PF02678"/>
    </source>
</evidence>
<dbReference type="Gene3D" id="2.60.120.10">
    <property type="entry name" value="Jelly Rolls"/>
    <property type="match status" value="2"/>
</dbReference>
<evidence type="ECO:0000313" key="6">
    <source>
        <dbReference type="EMBL" id="SIN67488.1"/>
    </source>
</evidence>
<evidence type="ECO:0008006" key="8">
    <source>
        <dbReference type="Google" id="ProtNLM"/>
    </source>
</evidence>
<evidence type="ECO:0000313" key="7">
    <source>
        <dbReference type="Proteomes" id="UP000185003"/>
    </source>
</evidence>
<reference evidence="6 7" key="1">
    <citation type="submission" date="2016-11" db="EMBL/GenBank/DDBJ databases">
        <authorList>
            <person name="Jaros S."/>
            <person name="Januszkiewicz K."/>
            <person name="Wedrychowicz H."/>
        </authorList>
    </citation>
    <scope>NUCLEOTIDE SEQUENCE [LARGE SCALE GENOMIC DNA]</scope>
    <source>
        <strain evidence="6 7">DSM 24787</strain>
    </source>
</reference>
<evidence type="ECO:0000256" key="1">
    <source>
        <dbReference type="ARBA" id="ARBA00008416"/>
    </source>
</evidence>
<dbReference type="Proteomes" id="UP000185003">
    <property type="component" value="Unassembled WGS sequence"/>
</dbReference>
<evidence type="ECO:0000259" key="5">
    <source>
        <dbReference type="Pfam" id="PF05726"/>
    </source>
</evidence>
<dbReference type="Pfam" id="PF05726">
    <property type="entry name" value="Pirin_C"/>
    <property type="match status" value="1"/>
</dbReference>
<gene>
    <name evidence="6" type="ORF">SAMN04488055_0506</name>
</gene>
<dbReference type="Pfam" id="PF02678">
    <property type="entry name" value="Pirin"/>
    <property type="match status" value="1"/>
</dbReference>
<feature type="binding site" evidence="2">
    <location>
        <position position="108"/>
    </location>
    <ligand>
        <name>Fe cation</name>
        <dbReference type="ChEBI" id="CHEBI:24875"/>
    </ligand>
</feature>
<evidence type="ECO:0000256" key="2">
    <source>
        <dbReference type="PIRSR" id="PIRSR006232-1"/>
    </source>
</evidence>
<dbReference type="CDD" id="cd02247">
    <property type="entry name" value="cupin_pirin_C"/>
    <property type="match status" value="1"/>
</dbReference>
<dbReference type="STRING" id="536979.SAMN04488055_0506"/>
<organism evidence="6 7">
    <name type="scientific">Chitinophaga niabensis</name>
    <dbReference type="NCBI Taxonomy" id="536979"/>
    <lineage>
        <taxon>Bacteria</taxon>
        <taxon>Pseudomonadati</taxon>
        <taxon>Bacteroidota</taxon>
        <taxon>Chitinophagia</taxon>
        <taxon>Chitinophagales</taxon>
        <taxon>Chitinophagaceae</taxon>
        <taxon>Chitinophaga</taxon>
    </lineage>
</organism>
<dbReference type="InterPro" id="IPR003829">
    <property type="entry name" value="Pirin_N_dom"/>
</dbReference>
<feature type="binding site" evidence="2">
    <location>
        <position position="62"/>
    </location>
    <ligand>
        <name>Fe cation</name>
        <dbReference type="ChEBI" id="CHEBI:24875"/>
    </ligand>
</feature>
<keyword evidence="2" id="KW-0479">Metal-binding</keyword>
<accession>A0A1N6D9M2</accession>
<name>A0A1N6D9M2_9BACT</name>
<dbReference type="OrthoDB" id="321327at2"/>
<proteinExistence type="inferred from homology"/>
<keyword evidence="2" id="KW-0408">Iron</keyword>
<feature type="binding site" evidence="2">
    <location>
        <position position="106"/>
    </location>
    <ligand>
        <name>Fe cation</name>
        <dbReference type="ChEBI" id="CHEBI:24875"/>
    </ligand>
</feature>
<sequence length="290" mass="31958">MTKLRSVKTVLYADLKEAGDIPVRQPFPSVHADRIDPFLLLHHINIEVPAYMPPRHAGVAPHPHRGFSPVTFIFKGGVHHRDSRGNNSVVREGGTQWMHAGMGVIHSERPPDDIHETGGVQELLQLWVNSPASRKRDQPAYYPLHAADTPQLKSEDGLAVVHVVTGELLGTKGPIPTVTPVNTFTANIKKGGAFYFPIPATHHAFIYLLDGELKVEGASVYTAFHAVVFNEDGEGFKLIAEEDTRVFIASGEPLNEKVVAHGPYVMNTETEVLEAMRDFQMGKMGILIEE</sequence>
<dbReference type="GO" id="GO:0046872">
    <property type="term" value="F:metal ion binding"/>
    <property type="evidence" value="ECO:0007669"/>
    <property type="project" value="UniProtKB-KW"/>
</dbReference>
<dbReference type="RefSeq" id="WP_074237607.1">
    <property type="nucleotide sequence ID" value="NZ_FSRA01000001.1"/>
</dbReference>
<dbReference type="PIRSF" id="PIRSF006232">
    <property type="entry name" value="Pirin"/>
    <property type="match status" value="1"/>
</dbReference>
<evidence type="ECO:0000256" key="3">
    <source>
        <dbReference type="RuleBase" id="RU003457"/>
    </source>
</evidence>
<dbReference type="InterPro" id="IPR014710">
    <property type="entry name" value="RmlC-like_jellyroll"/>
</dbReference>
<dbReference type="EMBL" id="FSRA01000001">
    <property type="protein sequence ID" value="SIN67488.1"/>
    <property type="molecule type" value="Genomic_DNA"/>
</dbReference>
<dbReference type="CDD" id="cd02909">
    <property type="entry name" value="cupin_pirin_N"/>
    <property type="match status" value="1"/>
</dbReference>
<dbReference type="InterPro" id="IPR011051">
    <property type="entry name" value="RmlC_Cupin_sf"/>
</dbReference>
<dbReference type="SUPFAM" id="SSF51182">
    <property type="entry name" value="RmlC-like cupins"/>
    <property type="match status" value="1"/>
</dbReference>
<keyword evidence="7" id="KW-1185">Reference proteome</keyword>
<feature type="domain" description="Pirin N-terminal" evidence="4">
    <location>
        <begin position="25"/>
        <end position="128"/>
    </location>
</feature>
<dbReference type="PANTHER" id="PTHR13903:SF31">
    <property type="entry name" value="CUPIN-DOMAIN CONTAINING PROTEIN"/>
    <property type="match status" value="1"/>
</dbReference>
<protein>
    <recommendedName>
        <fullName evidence="8">Pirin family protein</fullName>
    </recommendedName>
</protein>
<dbReference type="PANTHER" id="PTHR13903">
    <property type="entry name" value="PIRIN-RELATED"/>
    <property type="match status" value="1"/>
</dbReference>
<dbReference type="InterPro" id="IPR012093">
    <property type="entry name" value="Pirin"/>
</dbReference>
<comment type="cofactor">
    <cofactor evidence="2">
        <name>Fe cation</name>
        <dbReference type="ChEBI" id="CHEBI:24875"/>
    </cofactor>
    <text evidence="2">Binds 1 Fe cation per subunit.</text>
</comment>
<feature type="binding site" evidence="2">
    <location>
        <position position="64"/>
    </location>
    <ligand>
        <name>Fe cation</name>
        <dbReference type="ChEBI" id="CHEBI:24875"/>
    </ligand>
</feature>
<feature type="domain" description="Pirin C-terminal" evidence="5">
    <location>
        <begin position="186"/>
        <end position="285"/>
    </location>
</feature>